<sequence length="424" mass="49290">MNREDENANARSQRDRSSYCSRPTKKRDLGCSTARDEVYAVQTQPKHIEIDAAFENIRDCEDIMGNIYSLLSIVERARIGCVDKGFMQDKSRPAAEVFYFYDIISDLRQGKYWNLSLQEAFQLVKWTIISCISPYSFQKRSPDGTSENANYGIGLIKDYWFDDRNGYDLDMIQTELSRRNWWHKPMIIHPYEGRIDRRGIMDYFRDANAALRALADVETRVSTTASPSFNALENMFLGCHEDIRSRSFSLAFNCIFSHWRYSAGSFCGYRYAEIDDHYECHLPSSFLDGWSTWPWGGARVPCKLCPYVEIRPIDNGDRPFRMRYCRQCNRFKEWCKTLENGDFCRWCDAENRWSCVTCTGVTCDVCSEIHCNCRIHQCAEVKCSKVICVSCYELHTYGESLGPLKCPDHLPTQDGFELDSFADY</sequence>
<dbReference type="AlphaFoldDB" id="A0A7S2KK12"/>
<name>A0A7S2KK12_9STRA</name>
<accession>A0A7S2KK12</accession>
<evidence type="ECO:0000313" key="2">
    <source>
        <dbReference type="EMBL" id="CAD9578298.1"/>
    </source>
</evidence>
<evidence type="ECO:0000256" key="1">
    <source>
        <dbReference type="SAM" id="MobiDB-lite"/>
    </source>
</evidence>
<proteinExistence type="predicted"/>
<protein>
    <submittedName>
        <fullName evidence="2">Uncharacterized protein</fullName>
    </submittedName>
</protein>
<reference evidence="2" key="1">
    <citation type="submission" date="2021-01" db="EMBL/GenBank/DDBJ databases">
        <authorList>
            <person name="Corre E."/>
            <person name="Pelletier E."/>
            <person name="Niang G."/>
            <person name="Scheremetjew M."/>
            <person name="Finn R."/>
            <person name="Kale V."/>
            <person name="Holt S."/>
            <person name="Cochrane G."/>
            <person name="Meng A."/>
            <person name="Brown T."/>
            <person name="Cohen L."/>
        </authorList>
    </citation>
    <scope>NUCLEOTIDE SEQUENCE</scope>
    <source>
        <strain evidence="2">B650</strain>
    </source>
</reference>
<feature type="compositionally biased region" description="Basic and acidic residues" evidence="1">
    <location>
        <begin position="1"/>
        <end position="17"/>
    </location>
</feature>
<dbReference type="EMBL" id="HBGY01014758">
    <property type="protein sequence ID" value="CAD9578298.1"/>
    <property type="molecule type" value="Transcribed_RNA"/>
</dbReference>
<feature type="region of interest" description="Disordered" evidence="1">
    <location>
        <begin position="1"/>
        <end position="26"/>
    </location>
</feature>
<organism evidence="2">
    <name type="scientific">Leptocylindrus danicus</name>
    <dbReference type="NCBI Taxonomy" id="163516"/>
    <lineage>
        <taxon>Eukaryota</taxon>
        <taxon>Sar</taxon>
        <taxon>Stramenopiles</taxon>
        <taxon>Ochrophyta</taxon>
        <taxon>Bacillariophyta</taxon>
        <taxon>Coscinodiscophyceae</taxon>
        <taxon>Chaetocerotophycidae</taxon>
        <taxon>Leptocylindrales</taxon>
        <taxon>Leptocylindraceae</taxon>
        <taxon>Leptocylindrus</taxon>
    </lineage>
</organism>
<gene>
    <name evidence="2" type="ORF">LDAN0321_LOCUS9564</name>
</gene>